<dbReference type="PRINTS" id="PR00723">
    <property type="entry name" value="SUBTILISIN"/>
</dbReference>
<dbReference type="NCBIfam" id="TIGR04183">
    <property type="entry name" value="Por_Secre_tail"/>
    <property type="match status" value="1"/>
</dbReference>
<evidence type="ECO:0000256" key="3">
    <source>
        <dbReference type="ARBA" id="ARBA00022729"/>
    </source>
</evidence>
<feature type="domain" description="Secretion system C-terminal sorting" evidence="8">
    <location>
        <begin position="540"/>
        <end position="614"/>
    </location>
</feature>
<dbReference type="InterPro" id="IPR015500">
    <property type="entry name" value="Peptidase_S8_subtilisin-rel"/>
</dbReference>
<dbReference type="Pfam" id="PF00082">
    <property type="entry name" value="Peptidase_S8"/>
    <property type="match status" value="1"/>
</dbReference>
<keyword evidence="4" id="KW-0378">Hydrolase</keyword>
<evidence type="ECO:0000259" key="8">
    <source>
        <dbReference type="Pfam" id="PF18962"/>
    </source>
</evidence>
<dbReference type="Gene3D" id="3.40.50.200">
    <property type="entry name" value="Peptidase S8/S53 domain"/>
    <property type="match status" value="1"/>
</dbReference>
<dbReference type="InterPro" id="IPR036852">
    <property type="entry name" value="Peptidase_S8/S53_dom_sf"/>
</dbReference>
<evidence type="ECO:0000313" key="9">
    <source>
        <dbReference type="EMBL" id="GAA0755076.1"/>
    </source>
</evidence>
<dbReference type="PROSITE" id="PS00138">
    <property type="entry name" value="SUBTILASE_SER"/>
    <property type="match status" value="1"/>
</dbReference>
<evidence type="ECO:0000256" key="4">
    <source>
        <dbReference type="ARBA" id="ARBA00022801"/>
    </source>
</evidence>
<evidence type="ECO:0000259" key="7">
    <source>
        <dbReference type="Pfam" id="PF00082"/>
    </source>
</evidence>
<proteinExistence type="inferred from homology"/>
<comment type="similarity">
    <text evidence="1 6">Belongs to the peptidase S8 family.</text>
</comment>
<dbReference type="EMBL" id="BAAAGG010000005">
    <property type="protein sequence ID" value="GAA0755076.1"/>
    <property type="molecule type" value="Genomic_DNA"/>
</dbReference>
<dbReference type="InterPro" id="IPR026444">
    <property type="entry name" value="Secre_tail"/>
</dbReference>
<dbReference type="CDD" id="cd04842">
    <property type="entry name" value="Peptidases_S8_Kp43_protease"/>
    <property type="match status" value="1"/>
</dbReference>
<accession>A0ABN1K556</accession>
<keyword evidence="10" id="KW-1185">Reference proteome</keyword>
<name>A0ABN1K556_9FLAO</name>
<dbReference type="PANTHER" id="PTHR43399:SF4">
    <property type="entry name" value="CELL WALL-ASSOCIATED PROTEASE"/>
    <property type="match status" value="1"/>
</dbReference>
<evidence type="ECO:0000256" key="5">
    <source>
        <dbReference type="ARBA" id="ARBA00022825"/>
    </source>
</evidence>
<keyword evidence="5" id="KW-0720">Serine protease</keyword>
<dbReference type="SUPFAM" id="SSF52743">
    <property type="entry name" value="Subtilisin-like"/>
    <property type="match status" value="1"/>
</dbReference>
<dbReference type="InterPro" id="IPR034058">
    <property type="entry name" value="TagA/B/C/D_pept_dom"/>
</dbReference>
<dbReference type="InterPro" id="IPR051048">
    <property type="entry name" value="Peptidase_S8/S53_subtilisin"/>
</dbReference>
<dbReference type="Pfam" id="PF18962">
    <property type="entry name" value="Por_Secre_tail"/>
    <property type="match status" value="1"/>
</dbReference>
<organism evidence="9 10">
    <name type="scientific">Psychroflexus lacisalsi</name>
    <dbReference type="NCBI Taxonomy" id="503928"/>
    <lineage>
        <taxon>Bacteria</taxon>
        <taxon>Pseudomonadati</taxon>
        <taxon>Bacteroidota</taxon>
        <taxon>Flavobacteriia</taxon>
        <taxon>Flavobacteriales</taxon>
        <taxon>Flavobacteriaceae</taxon>
        <taxon>Psychroflexus</taxon>
    </lineage>
</organism>
<dbReference type="Gene3D" id="2.60.120.380">
    <property type="match status" value="1"/>
</dbReference>
<evidence type="ECO:0000313" key="10">
    <source>
        <dbReference type="Proteomes" id="UP001500185"/>
    </source>
</evidence>
<sequence length="616" mass="67746">MRKLLLSFCFLGSLLSFSQQDVKDLKKKTEKFKIERTERISSYKIEYPKANLKSEERLLWDVMNGKPIYIENYNLKAEKALRTDFLKLNGILRLDLSGEGFTIGLWEVGGIPELLHSEFIDNDSISRIVVRDSSEVETFHATHVAGTLIAKGLNTEVEGMAPGASLDAYNAEDDFNEVIEALENNEIIISNHSYGIPVRNLDGNEWYIGAYTPTSEIWDIIVNFFPYYTPVFAAGNDGNAIYDGGLLENYDKLTGSITSKNTLSIANASSVEIGRRSGDFERAEINLGSSQGPTDDGRIKPDITGLGTSIISSSLESQYRKATGTSIASPNVAGSALLLQELYENLNNEFMLSSSLKGLISVTADDAGLKGPDPKFGWGIMNSKRAAEAIINDGNGDIIKEDSLVSGENHRLRIENSTGKTMKVAIAWNDPAGTSVSDTLNDPTPVLVNDLDIRISNISNQEQYLPWKLDIDNVSAAAKTGDNKVDNIEVIEIDDQGVFDVSITHKSDLKNGGQKYSLIILNGLQQSLSNSEFNSAEISLWPNPVKNTLNITSSEVNFGNDTKVLIYDMLGREVLNQQGFESESNLSIDMSTLSKGIYILNLTDGMQSIQKRIIKE</sequence>
<feature type="domain" description="Peptidase S8/S53" evidence="7">
    <location>
        <begin position="132"/>
        <end position="379"/>
    </location>
</feature>
<dbReference type="InterPro" id="IPR000209">
    <property type="entry name" value="Peptidase_S8/S53_dom"/>
</dbReference>
<dbReference type="RefSeq" id="WP_224453469.1">
    <property type="nucleotide sequence ID" value="NZ_BAAAGG010000005.1"/>
</dbReference>
<evidence type="ECO:0008006" key="11">
    <source>
        <dbReference type="Google" id="ProtNLM"/>
    </source>
</evidence>
<reference evidence="9 10" key="1">
    <citation type="journal article" date="2019" name="Int. J. Syst. Evol. Microbiol.">
        <title>The Global Catalogue of Microorganisms (GCM) 10K type strain sequencing project: providing services to taxonomists for standard genome sequencing and annotation.</title>
        <authorList>
            <consortium name="The Broad Institute Genomics Platform"/>
            <consortium name="The Broad Institute Genome Sequencing Center for Infectious Disease"/>
            <person name="Wu L."/>
            <person name="Ma J."/>
        </authorList>
    </citation>
    <scope>NUCLEOTIDE SEQUENCE [LARGE SCALE GENOMIC DNA]</scope>
    <source>
        <strain evidence="9 10">JCM 16231</strain>
    </source>
</reference>
<comment type="caution">
    <text evidence="9">The sequence shown here is derived from an EMBL/GenBank/DDBJ whole genome shotgun (WGS) entry which is preliminary data.</text>
</comment>
<keyword evidence="3" id="KW-0732">Signal</keyword>
<keyword evidence="2" id="KW-0645">Protease</keyword>
<gene>
    <name evidence="9" type="ORF">GCM10009433_09250</name>
</gene>
<evidence type="ECO:0000256" key="2">
    <source>
        <dbReference type="ARBA" id="ARBA00022670"/>
    </source>
</evidence>
<dbReference type="PROSITE" id="PS51892">
    <property type="entry name" value="SUBTILASE"/>
    <property type="match status" value="1"/>
</dbReference>
<dbReference type="Proteomes" id="UP001500185">
    <property type="component" value="Unassembled WGS sequence"/>
</dbReference>
<dbReference type="InterPro" id="IPR023828">
    <property type="entry name" value="Peptidase_S8_Ser-AS"/>
</dbReference>
<evidence type="ECO:0000256" key="6">
    <source>
        <dbReference type="PROSITE-ProRule" id="PRU01240"/>
    </source>
</evidence>
<comment type="caution">
    <text evidence="6">Lacks conserved residue(s) required for the propagation of feature annotation.</text>
</comment>
<dbReference type="PANTHER" id="PTHR43399">
    <property type="entry name" value="SUBTILISIN-RELATED"/>
    <property type="match status" value="1"/>
</dbReference>
<protein>
    <recommendedName>
        <fullName evidence="11">Por secretion system C-terminal sorting domain-containing protein</fullName>
    </recommendedName>
</protein>
<evidence type="ECO:0000256" key="1">
    <source>
        <dbReference type="ARBA" id="ARBA00011073"/>
    </source>
</evidence>